<gene>
    <name evidence="1" type="ORF">JQ619_24190</name>
</gene>
<protein>
    <submittedName>
        <fullName evidence="1">Uncharacterized protein</fullName>
    </submittedName>
</protein>
<evidence type="ECO:0000313" key="1">
    <source>
        <dbReference type="EMBL" id="MBR1138871.1"/>
    </source>
</evidence>
<keyword evidence="2" id="KW-1185">Reference proteome</keyword>
<reference evidence="2" key="1">
    <citation type="journal article" date="2021" name="ISME J.">
        <title>Evolutionary origin and ecological implication of a unique nif island in free-living Bradyrhizobium lineages.</title>
        <authorList>
            <person name="Tao J."/>
        </authorList>
    </citation>
    <scope>NUCLEOTIDE SEQUENCE [LARGE SCALE GENOMIC DNA]</scope>
    <source>
        <strain evidence="2">SZCCT0094</strain>
    </source>
</reference>
<organism evidence="1 2">
    <name type="scientific">Bradyrhizobium denitrificans</name>
    <dbReference type="NCBI Taxonomy" id="2734912"/>
    <lineage>
        <taxon>Bacteria</taxon>
        <taxon>Pseudomonadati</taxon>
        <taxon>Pseudomonadota</taxon>
        <taxon>Alphaproteobacteria</taxon>
        <taxon>Hyphomicrobiales</taxon>
        <taxon>Nitrobacteraceae</taxon>
        <taxon>Bradyrhizobium</taxon>
    </lineage>
</organism>
<comment type="caution">
    <text evidence="1">The sequence shown here is derived from an EMBL/GenBank/DDBJ whole genome shotgun (WGS) entry which is preliminary data.</text>
</comment>
<proteinExistence type="predicted"/>
<sequence>MRGLWASEPRRFDIGCSIEVEQTSETLHAHVTLDRDVGIRPGDEVVIHGEPITVKFGEQLNLRRTATVVRAGPWKRAMMHVAGYLELTELYDVSFSDGRVR</sequence>
<dbReference type="EMBL" id="JAFCLK010000024">
    <property type="protein sequence ID" value="MBR1138871.1"/>
    <property type="molecule type" value="Genomic_DNA"/>
</dbReference>
<accession>A0ABS5GE72</accession>
<dbReference type="Proteomes" id="UP001314635">
    <property type="component" value="Unassembled WGS sequence"/>
</dbReference>
<evidence type="ECO:0000313" key="2">
    <source>
        <dbReference type="Proteomes" id="UP001314635"/>
    </source>
</evidence>
<dbReference type="RefSeq" id="WP_012046259.1">
    <property type="nucleotide sequence ID" value="NZ_JABFDP010000016.1"/>
</dbReference>
<name>A0ABS5GE72_9BRAD</name>